<keyword evidence="3" id="KW-1185">Reference proteome</keyword>
<protein>
    <submittedName>
        <fullName evidence="2">Uncharacterized protein</fullName>
    </submittedName>
</protein>
<dbReference type="VEuPathDB" id="FungiDB:SOCG_04019"/>
<proteinExistence type="predicted"/>
<feature type="region of interest" description="Disordered" evidence="1">
    <location>
        <begin position="1"/>
        <end position="99"/>
    </location>
</feature>
<evidence type="ECO:0000256" key="1">
    <source>
        <dbReference type="SAM" id="MobiDB-lite"/>
    </source>
</evidence>
<feature type="compositionally biased region" description="Polar residues" evidence="1">
    <location>
        <begin position="65"/>
        <end position="75"/>
    </location>
</feature>
<dbReference type="AlphaFoldDB" id="S9PSJ2"/>
<dbReference type="HOGENOM" id="CLU_537652_0_0_1"/>
<dbReference type="GeneID" id="25032985"/>
<sequence>MNKNASISSSDNMQRKNSESSKQETARNQSNSLTQTNDEANAVEKKQDEPFEGNDQLKEVIAMDSQYSEDTSAMLESNERSSSDRDVSLSRPEQPMKQKDLHIVTGFPKATSEGRYQGRQEDPYFSRNGNNPSFHQPMVPSFSNVHGGFDGIPITANSPLTHSFNYPMMNPYMAGAQFGPPPMQMKPGMNPHSQFQGYRRPQVARTQYFEESIPIQNHPRNKDGKNWTGKRGQRTVEIHLNFGIASSARSVSLQPKKRITHVVYNSRLHQKNLRVCLPGSGSVTVPSKLKRRYNMNAFAAPISSFPASTPSIPYNPNFPPIPPINFLPTPAMPPNSTQPNFFQYDFPPQFESTSYSQIPAQENYATVNRSPSFNPAIPATAETPLASGTFNPPALGVSNPSAFYQHTAAPLGAIVPNSAFPPSSTFPMMPAYWPYPAVYDPSTQSMLPPNIATHLPANDTSLMSRMNSDTVHPISPSNPTSTPPYGYVYCYDPNQYYNGQDNGSNPS</sequence>
<evidence type="ECO:0000313" key="2">
    <source>
        <dbReference type="EMBL" id="EPX72086.1"/>
    </source>
</evidence>
<organism evidence="2 3">
    <name type="scientific">Schizosaccharomyces octosporus (strain yFS286)</name>
    <name type="common">Fission yeast</name>
    <name type="synonym">Octosporomyces octosporus</name>
    <dbReference type="NCBI Taxonomy" id="483514"/>
    <lineage>
        <taxon>Eukaryota</taxon>
        <taxon>Fungi</taxon>
        <taxon>Dikarya</taxon>
        <taxon>Ascomycota</taxon>
        <taxon>Taphrinomycotina</taxon>
        <taxon>Schizosaccharomycetes</taxon>
        <taxon>Schizosaccharomycetales</taxon>
        <taxon>Schizosaccharomycetaceae</taxon>
        <taxon>Schizosaccharomyces</taxon>
    </lineage>
</organism>
<accession>S9PSJ2</accession>
<name>S9PSJ2_SCHOY</name>
<feature type="compositionally biased region" description="Polar residues" evidence="1">
    <location>
        <begin position="26"/>
        <end position="39"/>
    </location>
</feature>
<feature type="compositionally biased region" description="Polar residues" evidence="1">
    <location>
        <begin position="1"/>
        <end position="12"/>
    </location>
</feature>
<evidence type="ECO:0000313" key="3">
    <source>
        <dbReference type="Proteomes" id="UP000016088"/>
    </source>
</evidence>
<dbReference type="Proteomes" id="UP000016088">
    <property type="component" value="Unassembled WGS sequence"/>
</dbReference>
<dbReference type="EMBL" id="KE503207">
    <property type="protein sequence ID" value="EPX72086.1"/>
    <property type="molecule type" value="Genomic_DNA"/>
</dbReference>
<feature type="compositionally biased region" description="Basic and acidic residues" evidence="1">
    <location>
        <begin position="13"/>
        <end position="25"/>
    </location>
</feature>
<dbReference type="OrthoDB" id="5396371at2759"/>
<feature type="compositionally biased region" description="Basic and acidic residues" evidence="1">
    <location>
        <begin position="77"/>
        <end position="99"/>
    </location>
</feature>
<dbReference type="OMA" id="RITHVVY"/>
<gene>
    <name evidence="2" type="ORF">SOCG_04019</name>
</gene>
<dbReference type="RefSeq" id="XP_013019381.1">
    <property type="nucleotide sequence ID" value="XM_013163927.1"/>
</dbReference>
<reference evidence="2 3" key="1">
    <citation type="journal article" date="2011" name="Science">
        <title>Comparative functional genomics of the fission yeasts.</title>
        <authorList>
            <person name="Rhind N."/>
            <person name="Chen Z."/>
            <person name="Yassour M."/>
            <person name="Thompson D.A."/>
            <person name="Haas B.J."/>
            <person name="Habib N."/>
            <person name="Wapinski I."/>
            <person name="Roy S."/>
            <person name="Lin M.F."/>
            <person name="Heiman D.I."/>
            <person name="Young S.K."/>
            <person name="Furuya K."/>
            <person name="Guo Y."/>
            <person name="Pidoux A."/>
            <person name="Chen H.M."/>
            <person name="Robbertse B."/>
            <person name="Goldberg J.M."/>
            <person name="Aoki K."/>
            <person name="Bayne E.H."/>
            <person name="Berlin A.M."/>
            <person name="Desjardins C.A."/>
            <person name="Dobbs E."/>
            <person name="Dukaj L."/>
            <person name="Fan L."/>
            <person name="FitzGerald M.G."/>
            <person name="French C."/>
            <person name="Gujja S."/>
            <person name="Hansen K."/>
            <person name="Keifenheim D."/>
            <person name="Levin J.Z."/>
            <person name="Mosher R.A."/>
            <person name="Mueller C.A."/>
            <person name="Pfiffner J."/>
            <person name="Priest M."/>
            <person name="Russ C."/>
            <person name="Smialowska A."/>
            <person name="Swoboda P."/>
            <person name="Sykes S.M."/>
            <person name="Vaughn M."/>
            <person name="Vengrova S."/>
            <person name="Yoder R."/>
            <person name="Zeng Q."/>
            <person name="Allshire R."/>
            <person name="Baulcombe D."/>
            <person name="Birren B.W."/>
            <person name="Brown W."/>
            <person name="Ekwall K."/>
            <person name="Kellis M."/>
            <person name="Leatherwood J."/>
            <person name="Levin H."/>
            <person name="Margalit H."/>
            <person name="Martienssen R."/>
            <person name="Nieduszynski C.A."/>
            <person name="Spatafora J.W."/>
            <person name="Friedman N."/>
            <person name="Dalgaard J.Z."/>
            <person name="Baumann P."/>
            <person name="Niki H."/>
            <person name="Regev A."/>
            <person name="Nusbaum C."/>
        </authorList>
    </citation>
    <scope>NUCLEOTIDE SEQUENCE [LARGE SCALE GENOMIC DNA]</scope>
    <source>
        <strain evidence="3">yFS286</strain>
    </source>
</reference>